<accession>A0A2D2W4G9</accession>
<proteinExistence type="predicted"/>
<dbReference type="EMBL" id="MF919542">
    <property type="protein sequence ID" value="ATS93085.1"/>
    <property type="molecule type" value="Genomic_DNA"/>
</dbReference>
<evidence type="ECO:0000313" key="3">
    <source>
        <dbReference type="Proteomes" id="UP000240586"/>
    </source>
</evidence>
<evidence type="ECO:0000256" key="1">
    <source>
        <dbReference type="SAM" id="MobiDB-lite"/>
    </source>
</evidence>
<protein>
    <submittedName>
        <fullName evidence="2">Uncharacterized protein</fullName>
    </submittedName>
</protein>
<feature type="compositionally biased region" description="Basic and acidic residues" evidence="1">
    <location>
        <begin position="88"/>
        <end position="100"/>
    </location>
</feature>
<gene>
    <name evidence="2" type="ORF">SEA_PATIO_3</name>
</gene>
<evidence type="ECO:0000313" key="2">
    <source>
        <dbReference type="EMBL" id="ATS93085.1"/>
    </source>
</evidence>
<organism evidence="2 3">
    <name type="scientific">Gordonia phage Patio</name>
    <dbReference type="NCBI Taxonomy" id="2041515"/>
    <lineage>
        <taxon>Viruses</taxon>
        <taxon>Duplodnaviria</taxon>
        <taxon>Heunggongvirae</taxon>
        <taxon>Uroviricota</taxon>
        <taxon>Caudoviricetes</taxon>
        <taxon>Zierdtviridae</taxon>
        <taxon>Emilbogenvirinae</taxon>
        <taxon>Skysandvirus</taxon>
        <taxon>Skysandvirus patio</taxon>
    </lineage>
</organism>
<feature type="compositionally biased region" description="Basic and acidic residues" evidence="1">
    <location>
        <begin position="126"/>
        <end position="135"/>
    </location>
</feature>
<sequence>MITTTRPTTRSLGRLLGARINCDTPSCRRSTYVYPSTEEEALECSTGSVPGPWVTRVLQRRKWSVHNTVGTYCPEHTIVIDDDSEIDDRTKSERMIDAHADRKKRLREKADKAAARRARAAQRTKSYLDKKRGNK</sequence>
<dbReference type="Proteomes" id="UP000240586">
    <property type="component" value="Segment"/>
</dbReference>
<keyword evidence="3" id="KW-1185">Reference proteome</keyword>
<feature type="region of interest" description="Disordered" evidence="1">
    <location>
        <begin position="88"/>
        <end position="135"/>
    </location>
</feature>
<reference evidence="2 3" key="1">
    <citation type="submission" date="2017-09" db="EMBL/GenBank/DDBJ databases">
        <authorList>
            <person name="Choi Z."/>
            <person name="Grubb S."/>
            <person name="Kuchan S."/>
            <person name="Pennathur K."/>
            <person name="Roskowski K."/>
            <person name="Garlena R.A."/>
            <person name="Russell D.A."/>
            <person name="Pope W.H."/>
            <person name="Jacobs-Sera D."/>
            <person name="Hatfull G.F."/>
        </authorList>
    </citation>
    <scope>NUCLEOTIDE SEQUENCE [LARGE SCALE GENOMIC DNA]</scope>
</reference>
<name>A0A2D2W4G9_9CAUD</name>